<protein>
    <recommendedName>
        <fullName evidence="1">F-box domain-containing protein</fullName>
    </recommendedName>
</protein>
<dbReference type="InterPro" id="IPR036047">
    <property type="entry name" value="F-box-like_dom_sf"/>
</dbReference>
<evidence type="ECO:0000313" key="3">
    <source>
        <dbReference type="Proteomes" id="UP000230002"/>
    </source>
</evidence>
<keyword evidence="3" id="KW-1185">Reference proteome</keyword>
<dbReference type="InterPro" id="IPR001810">
    <property type="entry name" value="F-box_dom"/>
</dbReference>
<dbReference type="OrthoDB" id="2755197at2759"/>
<comment type="caution">
    <text evidence="2">The sequence shown here is derived from an EMBL/GenBank/DDBJ whole genome shotgun (WGS) entry which is preliminary data.</text>
</comment>
<evidence type="ECO:0000313" key="2">
    <source>
        <dbReference type="EMBL" id="PIL23164.1"/>
    </source>
</evidence>
<dbReference type="AlphaFoldDB" id="A0A2G8RNS0"/>
<proteinExistence type="predicted"/>
<sequence length="301" mass="33563">MAILHDLPPELLHAIFAWMEHEPPPRTTFVACSVVSRLWRDIALPYLFSTLKARRRESFANVIPFLETHPHIAACVKRLWLQRTGVSAPKPEVDYETVSALLARLPALVNLSFHTVKFVGLRSLPLGPQFASELSATTIPSTNAHTVQGSNHDGPYRLDLVILYSCTVPDPTPLFRILSLCEMDTLRATLNELPGTNIAQVDPAALHRPLRVRWLRVAVQKRPARIAQRPPPLLEALRVALEPGSVRAFDVTCHNWDEVASAGALLRDVGRNLTTLRLSVFWGSAEGEPRSRRLTNRDGDP</sequence>
<feature type="domain" description="F-box" evidence="1">
    <location>
        <begin position="5"/>
        <end position="49"/>
    </location>
</feature>
<organism evidence="2 3">
    <name type="scientific">Ganoderma sinense ZZ0214-1</name>
    <dbReference type="NCBI Taxonomy" id="1077348"/>
    <lineage>
        <taxon>Eukaryota</taxon>
        <taxon>Fungi</taxon>
        <taxon>Dikarya</taxon>
        <taxon>Basidiomycota</taxon>
        <taxon>Agaricomycotina</taxon>
        <taxon>Agaricomycetes</taxon>
        <taxon>Polyporales</taxon>
        <taxon>Polyporaceae</taxon>
        <taxon>Ganoderma</taxon>
    </lineage>
</organism>
<reference evidence="2 3" key="1">
    <citation type="journal article" date="2015" name="Sci. Rep.">
        <title>Chromosome-level genome map provides insights into diverse defense mechanisms in the medicinal fungus Ganoderma sinense.</title>
        <authorList>
            <person name="Zhu Y."/>
            <person name="Xu J."/>
            <person name="Sun C."/>
            <person name="Zhou S."/>
            <person name="Xu H."/>
            <person name="Nelson D.R."/>
            <person name="Qian J."/>
            <person name="Song J."/>
            <person name="Luo H."/>
            <person name="Xiang L."/>
            <person name="Li Y."/>
            <person name="Xu Z."/>
            <person name="Ji A."/>
            <person name="Wang L."/>
            <person name="Lu S."/>
            <person name="Hayward A."/>
            <person name="Sun W."/>
            <person name="Li X."/>
            <person name="Schwartz D.C."/>
            <person name="Wang Y."/>
            <person name="Chen S."/>
        </authorList>
    </citation>
    <scope>NUCLEOTIDE SEQUENCE [LARGE SCALE GENOMIC DNA]</scope>
    <source>
        <strain evidence="2 3">ZZ0214-1</strain>
    </source>
</reference>
<dbReference type="EMBL" id="AYKW01000068">
    <property type="protein sequence ID" value="PIL23164.1"/>
    <property type="molecule type" value="Genomic_DNA"/>
</dbReference>
<dbReference type="Pfam" id="PF12937">
    <property type="entry name" value="F-box-like"/>
    <property type="match status" value="1"/>
</dbReference>
<dbReference type="SUPFAM" id="SSF81383">
    <property type="entry name" value="F-box domain"/>
    <property type="match status" value="1"/>
</dbReference>
<accession>A0A2G8RNS0</accession>
<evidence type="ECO:0000259" key="1">
    <source>
        <dbReference type="Pfam" id="PF12937"/>
    </source>
</evidence>
<name>A0A2G8RNS0_9APHY</name>
<gene>
    <name evidence="2" type="ORF">GSI_14473</name>
</gene>
<dbReference type="Proteomes" id="UP000230002">
    <property type="component" value="Unassembled WGS sequence"/>
</dbReference>
<dbReference type="Gene3D" id="1.20.1280.50">
    <property type="match status" value="1"/>
</dbReference>